<proteinExistence type="inferred from homology"/>
<evidence type="ECO:0000313" key="10">
    <source>
        <dbReference type="Proteomes" id="UP000663881"/>
    </source>
</evidence>
<keyword evidence="7" id="KW-0472">Membrane</keyword>
<organism evidence="9 10">
    <name type="scientific">Adineta steineri</name>
    <dbReference type="NCBI Taxonomy" id="433720"/>
    <lineage>
        <taxon>Eukaryota</taxon>
        <taxon>Metazoa</taxon>
        <taxon>Spiralia</taxon>
        <taxon>Gnathifera</taxon>
        <taxon>Rotifera</taxon>
        <taxon>Eurotatoria</taxon>
        <taxon>Bdelloidea</taxon>
        <taxon>Adinetida</taxon>
        <taxon>Adinetidae</taxon>
        <taxon>Adineta</taxon>
    </lineage>
</organism>
<accession>A0A819J7G2</accession>
<evidence type="ECO:0000256" key="5">
    <source>
        <dbReference type="PROSITE-ProRule" id="PRU00134"/>
    </source>
</evidence>
<evidence type="ECO:0000256" key="2">
    <source>
        <dbReference type="ARBA" id="ARBA00022771"/>
    </source>
</evidence>
<dbReference type="EMBL" id="CAJOAY010002175">
    <property type="protein sequence ID" value="CAF3928604.1"/>
    <property type="molecule type" value="Genomic_DNA"/>
</dbReference>
<dbReference type="Pfam" id="PF01753">
    <property type="entry name" value="zf-MYND"/>
    <property type="match status" value="1"/>
</dbReference>
<evidence type="ECO:0000259" key="8">
    <source>
        <dbReference type="PROSITE" id="PS50865"/>
    </source>
</evidence>
<dbReference type="InterPro" id="IPR019734">
    <property type="entry name" value="TPR_rpt"/>
</dbReference>
<gene>
    <name evidence="9" type="ORF">OKA104_LOCUS25687</name>
</gene>
<dbReference type="SMART" id="SM00671">
    <property type="entry name" value="SEL1"/>
    <property type="match status" value="5"/>
</dbReference>
<keyword evidence="2 5" id="KW-0863">Zinc-finger</keyword>
<dbReference type="Gene3D" id="1.25.40.10">
    <property type="entry name" value="Tetratricopeptide repeat domain"/>
    <property type="match status" value="3"/>
</dbReference>
<dbReference type="PROSITE" id="PS50865">
    <property type="entry name" value="ZF_MYND_2"/>
    <property type="match status" value="1"/>
</dbReference>
<dbReference type="InterPro" id="IPR002893">
    <property type="entry name" value="Znf_MYND"/>
</dbReference>
<dbReference type="PANTHER" id="PTHR11102">
    <property type="entry name" value="SEL-1-LIKE PROTEIN"/>
    <property type="match status" value="1"/>
</dbReference>
<dbReference type="SMART" id="SM00028">
    <property type="entry name" value="TPR"/>
    <property type="match status" value="3"/>
</dbReference>
<dbReference type="Pfam" id="PF08238">
    <property type="entry name" value="Sel1"/>
    <property type="match status" value="5"/>
</dbReference>
<dbReference type="Gene3D" id="6.10.140.2220">
    <property type="match status" value="1"/>
</dbReference>
<keyword evidence="6" id="KW-0802">TPR repeat</keyword>
<dbReference type="InterPro" id="IPR041249">
    <property type="entry name" value="HEPN_DZIP3"/>
</dbReference>
<dbReference type="SUPFAM" id="SSF144232">
    <property type="entry name" value="HIT/MYND zinc finger-like"/>
    <property type="match status" value="1"/>
</dbReference>
<protein>
    <recommendedName>
        <fullName evidence="8">MYND-type domain-containing protein</fullName>
    </recommendedName>
</protein>
<dbReference type="Pfam" id="PF18738">
    <property type="entry name" value="HEPN_DZIP3"/>
    <property type="match status" value="1"/>
</dbReference>
<dbReference type="Proteomes" id="UP000663881">
    <property type="component" value="Unassembled WGS sequence"/>
</dbReference>
<evidence type="ECO:0000256" key="4">
    <source>
        <dbReference type="ARBA" id="ARBA00038101"/>
    </source>
</evidence>
<evidence type="ECO:0000256" key="7">
    <source>
        <dbReference type="SAM" id="Phobius"/>
    </source>
</evidence>
<dbReference type="InterPro" id="IPR011990">
    <property type="entry name" value="TPR-like_helical_dom_sf"/>
</dbReference>
<evidence type="ECO:0000256" key="6">
    <source>
        <dbReference type="PROSITE-ProRule" id="PRU00339"/>
    </source>
</evidence>
<keyword evidence="7" id="KW-1133">Transmembrane helix</keyword>
<dbReference type="InterPro" id="IPR050767">
    <property type="entry name" value="Sel1_AlgK"/>
</dbReference>
<dbReference type="PANTHER" id="PTHR11102:SF160">
    <property type="entry name" value="ERAD-ASSOCIATED E3 UBIQUITIN-PROTEIN LIGASE COMPONENT HRD3"/>
    <property type="match status" value="1"/>
</dbReference>
<evidence type="ECO:0000256" key="1">
    <source>
        <dbReference type="ARBA" id="ARBA00022723"/>
    </source>
</evidence>
<keyword evidence="7" id="KW-0812">Transmembrane</keyword>
<evidence type="ECO:0000256" key="3">
    <source>
        <dbReference type="ARBA" id="ARBA00022833"/>
    </source>
</evidence>
<feature type="repeat" description="TPR" evidence="6">
    <location>
        <begin position="272"/>
        <end position="305"/>
    </location>
</feature>
<keyword evidence="3" id="KW-0862">Zinc</keyword>
<dbReference type="Pfam" id="PF13181">
    <property type="entry name" value="TPR_8"/>
    <property type="match status" value="1"/>
</dbReference>
<evidence type="ECO:0000313" key="9">
    <source>
        <dbReference type="EMBL" id="CAF3928604.1"/>
    </source>
</evidence>
<reference evidence="9" key="1">
    <citation type="submission" date="2021-02" db="EMBL/GenBank/DDBJ databases">
        <authorList>
            <person name="Nowell W R."/>
        </authorList>
    </citation>
    <scope>NUCLEOTIDE SEQUENCE</scope>
</reference>
<feature type="transmembrane region" description="Helical" evidence="7">
    <location>
        <begin position="1075"/>
        <end position="1094"/>
    </location>
</feature>
<dbReference type="GO" id="GO:0008270">
    <property type="term" value="F:zinc ion binding"/>
    <property type="evidence" value="ECO:0007669"/>
    <property type="project" value="UniProtKB-KW"/>
</dbReference>
<feature type="domain" description="MYND-type" evidence="8">
    <location>
        <begin position="1037"/>
        <end position="1074"/>
    </location>
</feature>
<dbReference type="SUPFAM" id="SSF81901">
    <property type="entry name" value="HCP-like"/>
    <property type="match status" value="1"/>
</dbReference>
<dbReference type="InterPro" id="IPR006597">
    <property type="entry name" value="Sel1-like"/>
</dbReference>
<keyword evidence="1" id="KW-0479">Metal-binding</keyword>
<sequence length="1323" mass="149011">MTNIPTNNRNYFKLELLIARSCVILRQLFKTRYSLFNGGKIWDDSTTCGMNYSTNIIVKNKNKVKLTPIQKTSVNNGDSDEWDSTTLTALLLYIDRPKTLGINQIQQLDEEDKLLKQVRDIRNKLAHHASKSIDDVEFNQLWSELTTILVALGDTDSELDKIKDDSVFDARTQSINEENVQEALRLKALGTQAHKDRNFSDAVTLFTKATVLSGVSDHDRAVFYSNMSASRLALYELKSGCSNKVEIDDPRDHRYRALQDAKQARNLWSTWWKGHFLVGKVYATINEHEKAINSFERALALDPANVEIQNSLDESRQIYERQLRKEHLDPRLQPKTMEEHLDELKQKFGIDPEKVRLGRSLNAQIDPAAADVVKGHKYEHGDIDVKQDYEQAAKYFAKAASQGNAEGMYNLAQLTDLGLGVKKDINLAFKLLEQAAAQPLQYPLFPNLSNIGIVEAEHALGLRYADGVGVHKSLPTAAYWYQRAVDHGCAESANNLAVMYLHGTGVNKNLDKAEQLLQVSCRGGDPNAMFTLAGHLLIKNDFQMAKIWYDRACEAGNIVAQTNRSQFEKALDQQKQFTDSCSPDVLQMNNAMKNVFDSLQPKGSLYKQSDSEYISKYNIFNEHANRGSVTARKLCDAIEHFLLAFNILVESKTLSEKQEDLFIHELAQCYRTEHIVAQIPGIEMRQKCWDIVDRVLRRCSLDSNITGSLLDENARICYAVLHMDSHELIARFLYQCKQKYSKSVYFFELSAVVNGWLERHEDTLYDANSGLAIDPNYYELLYDKAVALRLLSKDMDEVIEAYRAFLAAAPKDHRKVPESYYAMASCYFVQLKQRDTRDLIKKTYEKGEEAEKLQLPYFLPYVSNNKTLLKGVFDANDLLSTKAPPSVDVKLRLTDPYRVKLLKEHRGWEGKALQMKNYPDSVLLTGTHKPRVKQQTAKSLIGLKAISLKEMDPTKDHVYEGYVLSAKIIEEAYRWSPSIHLVIEDEHLDCERMFIYDFPQEQGDYLTSANDIRSLIRVDDSSSIIMQSESERVLNMCRCCGISNALHVCSKCKQARYCTKECQTMDWKFMKQLRMILLIIFVVTLPSVTIAQYGNCVARNGRSGECISTSRCSSLGGASDPANLCPGDKTIQCCTYRDCKNSQGVAGSCQPTATCAGESDPANLCPGGNNIQCCTGGSSSGSNLPYLNAKQSTYARIIGKAARDNGLPRRACEVAIVTAIVESNIRVYANSKVAESYKYPHDAVGSDHDSVGIFQQRPQFWGTVKDCMDPKTSANKFYNALKGVAGWQSVSVGTAAQKVQRSAYPLRYDEHTTKATAICNIAY</sequence>
<dbReference type="SUPFAM" id="SSF48452">
    <property type="entry name" value="TPR-like"/>
    <property type="match status" value="2"/>
</dbReference>
<comment type="similarity">
    <text evidence="4">Belongs to the sel-1 family.</text>
</comment>
<comment type="caution">
    <text evidence="9">The sequence shown here is derived from an EMBL/GenBank/DDBJ whole genome shotgun (WGS) entry which is preliminary data.</text>
</comment>
<dbReference type="PROSITE" id="PS50005">
    <property type="entry name" value="TPR"/>
    <property type="match status" value="1"/>
</dbReference>
<name>A0A819J7G2_9BILA</name>